<gene>
    <name evidence="2" type="ORF">FOF52_17325</name>
</gene>
<evidence type="ECO:0000313" key="2">
    <source>
        <dbReference type="EMBL" id="UPT22501.1"/>
    </source>
</evidence>
<keyword evidence="3" id="KW-1185">Reference proteome</keyword>
<protein>
    <recommendedName>
        <fullName evidence="4">Secreted protein</fullName>
    </recommendedName>
</protein>
<evidence type="ECO:0000313" key="3">
    <source>
        <dbReference type="Proteomes" id="UP000832041"/>
    </source>
</evidence>
<accession>A0ABY4L489</accession>
<sequence length="80" mass="7779">MRRIMKLAAVGAMTAGLVGAGASAALASGDYTEITATKVAQCIEAQEALGAGLLVGAGLNANLLNSAACSGSVNVNDIND</sequence>
<dbReference type="Proteomes" id="UP000832041">
    <property type="component" value="Chromosome"/>
</dbReference>
<organism evidence="2 3">
    <name type="scientific">Thermobifida alba</name>
    <name type="common">Thermomonospora alba</name>
    <dbReference type="NCBI Taxonomy" id="53522"/>
    <lineage>
        <taxon>Bacteria</taxon>
        <taxon>Bacillati</taxon>
        <taxon>Actinomycetota</taxon>
        <taxon>Actinomycetes</taxon>
        <taxon>Streptosporangiales</taxon>
        <taxon>Nocardiopsidaceae</taxon>
        <taxon>Thermobifida</taxon>
    </lineage>
</organism>
<keyword evidence="1" id="KW-0732">Signal</keyword>
<evidence type="ECO:0008006" key="4">
    <source>
        <dbReference type="Google" id="ProtNLM"/>
    </source>
</evidence>
<feature type="chain" id="PRO_5045582608" description="Secreted protein" evidence="1">
    <location>
        <begin position="28"/>
        <end position="80"/>
    </location>
</feature>
<name>A0ABY4L489_THEAE</name>
<dbReference type="EMBL" id="CP051627">
    <property type="protein sequence ID" value="UPT22501.1"/>
    <property type="molecule type" value="Genomic_DNA"/>
</dbReference>
<proteinExistence type="predicted"/>
<reference evidence="2 3" key="1">
    <citation type="submission" date="2020-04" db="EMBL/GenBank/DDBJ databases">
        <title>Thermobifida alba genome sequencing and assembly.</title>
        <authorList>
            <person name="Luzics S."/>
            <person name="Horvath B."/>
            <person name="Nagy I."/>
            <person name="Toth A."/>
            <person name="Nagy I."/>
            <person name="Kukolya J."/>
        </authorList>
    </citation>
    <scope>NUCLEOTIDE SEQUENCE [LARGE SCALE GENOMIC DNA]</scope>
    <source>
        <strain evidence="2 3">DSM 43795</strain>
    </source>
</reference>
<evidence type="ECO:0000256" key="1">
    <source>
        <dbReference type="SAM" id="SignalP"/>
    </source>
</evidence>
<feature type="signal peptide" evidence="1">
    <location>
        <begin position="1"/>
        <end position="27"/>
    </location>
</feature>